<feature type="domain" description="Factor of DNA methylation 1-5/IDN2" evidence="1">
    <location>
        <begin position="2"/>
        <end position="41"/>
    </location>
</feature>
<feature type="non-terminal residue" evidence="2">
    <location>
        <position position="41"/>
    </location>
</feature>
<dbReference type="Pfam" id="PF03469">
    <property type="entry name" value="XH"/>
    <property type="match status" value="1"/>
</dbReference>
<sequence length="41" mass="4649">MQEILDEEDEKLKSLKEELGDEVHDAVATALKEMNEYNPSG</sequence>
<dbReference type="PANTHER" id="PTHR21596">
    <property type="entry name" value="RIBONUCLEASE P SUBUNIT P38"/>
    <property type="match status" value="1"/>
</dbReference>
<organism evidence="2 3">
    <name type="scientific">Trifolium medium</name>
    <dbReference type="NCBI Taxonomy" id="97028"/>
    <lineage>
        <taxon>Eukaryota</taxon>
        <taxon>Viridiplantae</taxon>
        <taxon>Streptophyta</taxon>
        <taxon>Embryophyta</taxon>
        <taxon>Tracheophyta</taxon>
        <taxon>Spermatophyta</taxon>
        <taxon>Magnoliopsida</taxon>
        <taxon>eudicotyledons</taxon>
        <taxon>Gunneridae</taxon>
        <taxon>Pentapetalae</taxon>
        <taxon>rosids</taxon>
        <taxon>fabids</taxon>
        <taxon>Fabales</taxon>
        <taxon>Fabaceae</taxon>
        <taxon>Papilionoideae</taxon>
        <taxon>50 kb inversion clade</taxon>
        <taxon>NPAAA clade</taxon>
        <taxon>Hologalegina</taxon>
        <taxon>IRL clade</taxon>
        <taxon>Trifolieae</taxon>
        <taxon>Trifolium</taxon>
    </lineage>
</organism>
<dbReference type="PANTHER" id="PTHR21596:SF23">
    <property type="entry name" value="FACTOR OF DNA METHYLATION 4"/>
    <property type="match status" value="1"/>
</dbReference>
<dbReference type="GO" id="GO:0080188">
    <property type="term" value="P:gene silencing by siRNA-directed DNA methylation"/>
    <property type="evidence" value="ECO:0007669"/>
    <property type="project" value="InterPro"/>
</dbReference>
<comment type="caution">
    <text evidence="2">The sequence shown here is derived from an EMBL/GenBank/DDBJ whole genome shotgun (WGS) entry which is preliminary data.</text>
</comment>
<dbReference type="InterPro" id="IPR045177">
    <property type="entry name" value="FDM1-5/IDN2"/>
</dbReference>
<reference evidence="2 3" key="1">
    <citation type="journal article" date="2018" name="Front. Plant Sci.">
        <title>Red Clover (Trifolium pratense) and Zigzag Clover (T. medium) - A Picture of Genomic Similarities and Differences.</title>
        <authorList>
            <person name="Dluhosova J."/>
            <person name="Istvanek J."/>
            <person name="Nedelnik J."/>
            <person name="Repkova J."/>
        </authorList>
    </citation>
    <scope>NUCLEOTIDE SEQUENCE [LARGE SCALE GENOMIC DNA]</scope>
    <source>
        <strain evidence="3">cv. 10/8</strain>
        <tissue evidence="2">Leaf</tissue>
    </source>
</reference>
<dbReference type="AlphaFoldDB" id="A0A392WCY3"/>
<dbReference type="InterPro" id="IPR005379">
    <property type="entry name" value="FDM1-5/IDN2_XH"/>
</dbReference>
<dbReference type="Proteomes" id="UP000265520">
    <property type="component" value="Unassembled WGS sequence"/>
</dbReference>
<name>A0A392WCY3_9FABA</name>
<protein>
    <submittedName>
        <fullName evidence="2">XH/XS domain protein</fullName>
    </submittedName>
</protein>
<dbReference type="EMBL" id="LXQA011429040">
    <property type="protein sequence ID" value="MCI96951.1"/>
    <property type="molecule type" value="Genomic_DNA"/>
</dbReference>
<proteinExistence type="predicted"/>
<evidence type="ECO:0000313" key="3">
    <source>
        <dbReference type="Proteomes" id="UP000265520"/>
    </source>
</evidence>
<evidence type="ECO:0000313" key="2">
    <source>
        <dbReference type="EMBL" id="MCI96951.1"/>
    </source>
</evidence>
<accession>A0A392WCY3</accession>
<keyword evidence="3" id="KW-1185">Reference proteome</keyword>
<evidence type="ECO:0000259" key="1">
    <source>
        <dbReference type="Pfam" id="PF03469"/>
    </source>
</evidence>